<reference evidence="2 3" key="1">
    <citation type="journal article" date="2018" name="Sci. Rep.">
        <title>Rhizobium tumorigenes sp. nov., a novel plant tumorigenic bacterium isolated from cane gall tumors on thornless blackberry.</title>
        <authorList>
            <person name="Kuzmanovi N."/>
            <person name="Smalla K."/>
            <person name="Gronow S."/>
            <person name="PuBawska J."/>
        </authorList>
    </citation>
    <scope>NUCLEOTIDE SEQUENCE [LARGE SCALE GENOMIC DNA]</scope>
    <source>
        <strain evidence="2 3">1078</strain>
    </source>
</reference>
<feature type="transmembrane region" description="Helical" evidence="1">
    <location>
        <begin position="83"/>
        <end position="102"/>
    </location>
</feature>
<dbReference type="Pfam" id="PF07386">
    <property type="entry name" value="DUF1499"/>
    <property type="match status" value="1"/>
</dbReference>
<organism evidence="2 3">
    <name type="scientific">Rhizobium tumorigenes</name>
    <dbReference type="NCBI Taxonomy" id="2041385"/>
    <lineage>
        <taxon>Bacteria</taxon>
        <taxon>Pseudomonadati</taxon>
        <taxon>Pseudomonadota</taxon>
        <taxon>Alphaproteobacteria</taxon>
        <taxon>Hyphomicrobiales</taxon>
        <taxon>Rhizobiaceae</taxon>
        <taxon>Rhizobium/Agrobacterium group</taxon>
        <taxon>Rhizobium</taxon>
    </lineage>
</organism>
<dbReference type="Proteomes" id="UP000249499">
    <property type="component" value="Chromosome"/>
</dbReference>
<evidence type="ECO:0000313" key="2">
    <source>
        <dbReference type="EMBL" id="WFR96089.1"/>
    </source>
</evidence>
<keyword evidence="1" id="KW-0472">Membrane</keyword>
<evidence type="ECO:0000313" key="3">
    <source>
        <dbReference type="Proteomes" id="UP000249499"/>
    </source>
</evidence>
<dbReference type="RefSeq" id="WP_111220109.1">
    <property type="nucleotide sequence ID" value="NZ_CP117255.1"/>
</dbReference>
<gene>
    <name evidence="2" type="ORF">PR017_02760</name>
</gene>
<keyword evidence="3" id="KW-1185">Reference proteome</keyword>
<keyword evidence="1" id="KW-0812">Transmembrane</keyword>
<name>A0AAF1K5B2_9HYPH</name>
<sequence>MTIRFDRPISGAAKAARLVAAFALVLCILALLDHRFGPLTTPYLALFLLVSAALAAVAVLLAVIGLAQLWKTGAVAGVSSMKALVYAALPLALLGLATQRYVTRPQLFDVTTDLANPPAWLAQSRVDALWLARDARITPATREAQGMAYPELTGRRYEGAMDRVLLAVRKVARQRGIAFVKAEGTEIRDPTIDDLPVKPQRGGPIVMAPDIGPIPMKRPEGVLEGEDPIATLIQRVTDVTLQGETRTKIIGVPLDVVIRLHEEAETTLVDIRVASRYGAHDLGVSAGVAEAYLKALDAELLGIAGN</sequence>
<protein>
    <submittedName>
        <fullName evidence="2">DUF1499 domain-containing protein</fullName>
    </submittedName>
</protein>
<dbReference type="KEGG" id="rtu:PR017_02760"/>
<proteinExistence type="predicted"/>
<feature type="transmembrane region" description="Helical" evidence="1">
    <location>
        <begin position="12"/>
        <end position="32"/>
    </location>
</feature>
<dbReference type="AlphaFoldDB" id="A0AAF1K5B2"/>
<keyword evidence="1" id="KW-1133">Transmembrane helix</keyword>
<accession>A0AAF1K5B2</accession>
<reference evidence="3" key="2">
    <citation type="journal article" date="2023" name="MicrobiologyOpen">
        <title>Genomics of the tumorigenes clade of the family Rhizobiaceae and description of Rhizobium rhododendri sp. nov.</title>
        <authorList>
            <person name="Kuzmanovic N."/>
            <person name="diCenzo G.C."/>
            <person name="Bunk B."/>
            <person name="Sproeer C."/>
            <person name="Fruehling A."/>
            <person name="Neumann-Schaal M."/>
            <person name="Overmann J."/>
            <person name="Smalla K."/>
        </authorList>
    </citation>
    <scope>NUCLEOTIDE SEQUENCE [LARGE SCALE GENOMIC DNA]</scope>
    <source>
        <strain evidence="3">1078</strain>
    </source>
</reference>
<evidence type="ECO:0000256" key="1">
    <source>
        <dbReference type="SAM" id="Phobius"/>
    </source>
</evidence>
<feature type="transmembrane region" description="Helical" evidence="1">
    <location>
        <begin position="44"/>
        <end position="71"/>
    </location>
</feature>
<dbReference type="EMBL" id="CP117255">
    <property type="protein sequence ID" value="WFR96089.1"/>
    <property type="molecule type" value="Genomic_DNA"/>
</dbReference>
<dbReference type="InterPro" id="IPR010865">
    <property type="entry name" value="DUF1499"/>
</dbReference>